<sequence>MAYETADRAAVPVVVTIDGVPLEVPEYTTAVAAVFRRYGVRGTRVSVGGQPRAALCAMGVCQECRMTIDGRAHVLACQTICRDGMTIRTEGAPS</sequence>
<evidence type="ECO:0000313" key="3">
    <source>
        <dbReference type="Proteomes" id="UP000256838"/>
    </source>
</evidence>
<organism evidence="2 3">
    <name type="scientific">Trinickia dinghuensis</name>
    <dbReference type="NCBI Taxonomy" id="2291023"/>
    <lineage>
        <taxon>Bacteria</taxon>
        <taxon>Pseudomonadati</taxon>
        <taxon>Pseudomonadota</taxon>
        <taxon>Betaproteobacteria</taxon>
        <taxon>Burkholderiales</taxon>
        <taxon>Burkholderiaceae</taxon>
        <taxon>Trinickia</taxon>
    </lineage>
</organism>
<evidence type="ECO:0000313" key="2">
    <source>
        <dbReference type="EMBL" id="RDU96349.1"/>
    </source>
</evidence>
<proteinExistence type="predicted"/>
<keyword evidence="1" id="KW-0560">Oxidoreductase</keyword>
<dbReference type="AlphaFoldDB" id="A0A3D8JT91"/>
<comment type="caution">
    <text evidence="2">The sequence shown here is derived from an EMBL/GenBank/DDBJ whole genome shotgun (WGS) entry which is preliminary data.</text>
</comment>
<dbReference type="GO" id="GO:0016491">
    <property type="term" value="F:oxidoreductase activity"/>
    <property type="evidence" value="ECO:0007669"/>
    <property type="project" value="UniProtKB-KW"/>
</dbReference>
<dbReference type="OrthoDB" id="573392at2"/>
<dbReference type="InterPro" id="IPR036010">
    <property type="entry name" value="2Fe-2S_ferredoxin-like_sf"/>
</dbReference>
<gene>
    <name evidence="2" type="ORF">DWV00_25000</name>
</gene>
<keyword evidence="3" id="KW-1185">Reference proteome</keyword>
<name>A0A3D8JT91_9BURK</name>
<dbReference type="Pfam" id="PF13510">
    <property type="entry name" value="Fer2_4"/>
    <property type="match status" value="1"/>
</dbReference>
<reference evidence="2 3" key="1">
    <citation type="submission" date="2018-08" db="EMBL/GenBank/DDBJ databases">
        <title>Paraburkholderia sp. DHOM06 isolated from forest soil.</title>
        <authorList>
            <person name="Gao Z.-H."/>
            <person name="Qiu L.-H."/>
        </authorList>
    </citation>
    <scope>NUCLEOTIDE SEQUENCE [LARGE SCALE GENOMIC DNA]</scope>
    <source>
        <strain evidence="2 3">DHOM06</strain>
    </source>
</reference>
<dbReference type="SUPFAM" id="SSF54292">
    <property type="entry name" value="2Fe-2S ferredoxin-like"/>
    <property type="match status" value="1"/>
</dbReference>
<accession>A0A3D8JT91</accession>
<evidence type="ECO:0000256" key="1">
    <source>
        <dbReference type="ARBA" id="ARBA00023002"/>
    </source>
</evidence>
<dbReference type="GO" id="GO:0051536">
    <property type="term" value="F:iron-sulfur cluster binding"/>
    <property type="evidence" value="ECO:0007669"/>
    <property type="project" value="InterPro"/>
</dbReference>
<dbReference type="RefSeq" id="WP_115536276.1">
    <property type="nucleotide sequence ID" value="NZ_QRGA01000015.1"/>
</dbReference>
<dbReference type="Proteomes" id="UP000256838">
    <property type="component" value="Unassembled WGS sequence"/>
</dbReference>
<protein>
    <submittedName>
        <fullName evidence="2">(2Fe-2S)-binding protein</fullName>
    </submittedName>
</protein>
<dbReference type="InterPro" id="IPR042204">
    <property type="entry name" value="2Fe-2S-bd_N"/>
</dbReference>
<dbReference type="Gene3D" id="3.10.20.440">
    <property type="entry name" value="2Fe-2S iron-sulphur cluster binding domain, sarcosine oxidase, alpha subunit, N-terminal domain"/>
    <property type="match status" value="1"/>
</dbReference>
<dbReference type="EMBL" id="QRGA01000015">
    <property type="protein sequence ID" value="RDU96349.1"/>
    <property type="molecule type" value="Genomic_DNA"/>
</dbReference>